<accession>A0A4Q0I0W1</accession>
<evidence type="ECO:0000259" key="1">
    <source>
        <dbReference type="Pfam" id="PF00899"/>
    </source>
</evidence>
<dbReference type="GO" id="GO:0061504">
    <property type="term" value="P:cyclic threonylcarbamoyladenosine biosynthetic process"/>
    <property type="evidence" value="ECO:0007669"/>
    <property type="project" value="TreeGrafter"/>
</dbReference>
<dbReference type="PANTHER" id="PTHR43267:SF1">
    <property type="entry name" value="TRNA THREONYLCARBAMOYLADENOSINE DEHYDRATASE"/>
    <property type="match status" value="1"/>
</dbReference>
<sequence length="255" mass="28170">MLNQFSRTEILFGKEAMKKLEQATVAVFGIGGVGGYTVEALARSGVGNFVIVDDDKVCLTNLNRQIIATRKTIGQYKVDVMKERILDINPKANVTVHQCFFLPENSHEFNFPSYSYVVDAIDTVTAKIELVMKSKEFGVPIISAMGAGNKIDPTQLKVADIYKTSMCPLAKVMRYELRRRGVKKLKVVYSTEVPKKPVEDMAISCRTNCICPPGTERKCTDRRNIPGSTSFVPSVAGLIIAGEVIKDIIGDINEQ</sequence>
<comment type="caution">
    <text evidence="2">The sequence shown here is derived from an EMBL/GenBank/DDBJ whole genome shotgun (WGS) entry which is preliminary data.</text>
</comment>
<name>A0A4Q0I0W1_9FIRM</name>
<proteinExistence type="predicted"/>
<dbReference type="FunFam" id="3.40.50.720:FF:000141">
    <property type="entry name" value="tRNA threonylcarbamoyladenosine dehydratase"/>
    <property type="match status" value="1"/>
</dbReference>
<dbReference type="RefSeq" id="WP_069196122.1">
    <property type="nucleotide sequence ID" value="NZ_RLII01000032.1"/>
</dbReference>
<protein>
    <submittedName>
        <fullName evidence="2">tRNA threonylcarbamoyladenosine dehydratase</fullName>
    </submittedName>
</protein>
<dbReference type="GO" id="GO:0008641">
    <property type="term" value="F:ubiquitin-like modifier activating enzyme activity"/>
    <property type="evidence" value="ECO:0007669"/>
    <property type="project" value="InterPro"/>
</dbReference>
<dbReference type="GO" id="GO:0061503">
    <property type="term" value="F:tRNA threonylcarbamoyladenosine dehydratase"/>
    <property type="evidence" value="ECO:0007669"/>
    <property type="project" value="TreeGrafter"/>
</dbReference>
<dbReference type="OrthoDB" id="9804150at2"/>
<dbReference type="PANTHER" id="PTHR43267">
    <property type="entry name" value="TRNA THREONYLCARBAMOYLADENOSINE DEHYDRATASE"/>
    <property type="match status" value="1"/>
</dbReference>
<feature type="domain" description="THIF-type NAD/FAD binding fold" evidence="1">
    <location>
        <begin position="10"/>
        <end position="251"/>
    </location>
</feature>
<evidence type="ECO:0000313" key="2">
    <source>
        <dbReference type="EMBL" id="RXE57864.1"/>
    </source>
</evidence>
<dbReference type="InterPro" id="IPR045886">
    <property type="entry name" value="ThiF/MoeB/HesA"/>
</dbReference>
<dbReference type="CDD" id="cd00755">
    <property type="entry name" value="YgdL_like"/>
    <property type="match status" value="1"/>
</dbReference>
<dbReference type="InterPro" id="IPR035985">
    <property type="entry name" value="Ubiquitin-activating_enz"/>
</dbReference>
<dbReference type="InterPro" id="IPR000594">
    <property type="entry name" value="ThiF_NAD_FAD-bd"/>
</dbReference>
<dbReference type="AlphaFoldDB" id="A0A4Q0I0W1"/>
<dbReference type="Proteomes" id="UP000289166">
    <property type="component" value="Unassembled WGS sequence"/>
</dbReference>
<dbReference type="SUPFAM" id="SSF69572">
    <property type="entry name" value="Activating enzymes of the ubiquitin-like proteins"/>
    <property type="match status" value="1"/>
</dbReference>
<gene>
    <name evidence="2" type="ORF">EFD62_15445</name>
</gene>
<dbReference type="EMBL" id="RLII01000032">
    <property type="protein sequence ID" value="RXE57864.1"/>
    <property type="molecule type" value="Genomic_DNA"/>
</dbReference>
<keyword evidence="3" id="KW-1185">Reference proteome</keyword>
<evidence type="ECO:0000313" key="3">
    <source>
        <dbReference type="Proteomes" id="UP000289166"/>
    </source>
</evidence>
<dbReference type="Pfam" id="PF00899">
    <property type="entry name" value="ThiF"/>
    <property type="match status" value="1"/>
</dbReference>
<reference evidence="3" key="1">
    <citation type="submission" date="2018-11" db="EMBL/GenBank/DDBJ databases">
        <title>Genome sequencing of a novel mesophilic and cellulolytic organism within the genus Hungateiclostridium.</title>
        <authorList>
            <person name="Rettenmaier R."/>
            <person name="Liebl W."/>
            <person name="Zverlov V."/>
        </authorList>
    </citation>
    <scope>NUCLEOTIDE SEQUENCE [LARGE SCALE GENOMIC DNA]</scope>
    <source>
        <strain evidence="3">N2K1</strain>
    </source>
</reference>
<organism evidence="2 3">
    <name type="scientific">Acetivibrio mesophilus</name>
    <dbReference type="NCBI Taxonomy" id="2487273"/>
    <lineage>
        <taxon>Bacteria</taxon>
        <taxon>Bacillati</taxon>
        <taxon>Bacillota</taxon>
        <taxon>Clostridia</taxon>
        <taxon>Eubacteriales</taxon>
        <taxon>Oscillospiraceae</taxon>
        <taxon>Acetivibrio</taxon>
    </lineage>
</organism>
<dbReference type="Gene3D" id="3.40.50.720">
    <property type="entry name" value="NAD(P)-binding Rossmann-like Domain"/>
    <property type="match status" value="1"/>
</dbReference>